<feature type="transmembrane region" description="Helical" evidence="10">
    <location>
        <begin position="91"/>
        <end position="114"/>
    </location>
</feature>
<name>T1K2K6_TETUR</name>
<keyword evidence="6 10" id="KW-1133">Transmembrane helix</keyword>
<organism evidence="11 12">
    <name type="scientific">Tetranychus urticae</name>
    <name type="common">Two-spotted spider mite</name>
    <dbReference type="NCBI Taxonomy" id="32264"/>
    <lineage>
        <taxon>Eukaryota</taxon>
        <taxon>Metazoa</taxon>
        <taxon>Ecdysozoa</taxon>
        <taxon>Arthropoda</taxon>
        <taxon>Chelicerata</taxon>
        <taxon>Arachnida</taxon>
        <taxon>Acari</taxon>
        <taxon>Acariformes</taxon>
        <taxon>Trombidiformes</taxon>
        <taxon>Prostigmata</taxon>
        <taxon>Eleutherengona</taxon>
        <taxon>Raphignathae</taxon>
        <taxon>Tetranychoidea</taxon>
        <taxon>Tetranychidae</taxon>
        <taxon>Tetranychus</taxon>
    </lineage>
</organism>
<dbReference type="AlphaFoldDB" id="T1K2K6"/>
<dbReference type="EnsemblMetazoa" id="tetur04g05380.1">
    <property type="protein sequence ID" value="tetur04g05380.1"/>
    <property type="gene ID" value="tetur04g05380"/>
</dbReference>
<reference evidence="12" key="1">
    <citation type="submission" date="2011-08" db="EMBL/GenBank/DDBJ databases">
        <authorList>
            <person name="Rombauts S."/>
        </authorList>
    </citation>
    <scope>NUCLEOTIDE SEQUENCE</scope>
    <source>
        <strain evidence="12">London</strain>
    </source>
</reference>
<evidence type="ECO:0000256" key="7">
    <source>
        <dbReference type="ARBA" id="ARBA00023098"/>
    </source>
</evidence>
<evidence type="ECO:0000256" key="6">
    <source>
        <dbReference type="ARBA" id="ARBA00022989"/>
    </source>
</evidence>
<feature type="transmembrane region" description="Helical" evidence="10">
    <location>
        <begin position="183"/>
        <end position="204"/>
    </location>
</feature>
<evidence type="ECO:0000256" key="9">
    <source>
        <dbReference type="ARBA" id="ARBA00023160"/>
    </source>
</evidence>
<feature type="transmembrane region" description="Helical" evidence="10">
    <location>
        <begin position="45"/>
        <end position="71"/>
    </location>
</feature>
<dbReference type="InterPro" id="IPR002076">
    <property type="entry name" value="ELO_fam"/>
</dbReference>
<evidence type="ECO:0000313" key="11">
    <source>
        <dbReference type="EnsemblMetazoa" id="tetur04g05380.1"/>
    </source>
</evidence>
<keyword evidence="7" id="KW-0443">Lipid metabolism</keyword>
<dbReference type="GO" id="GO:0009922">
    <property type="term" value="F:fatty acid elongase activity"/>
    <property type="evidence" value="ECO:0007669"/>
    <property type="project" value="InterPro"/>
</dbReference>
<keyword evidence="8 10" id="KW-0472">Membrane</keyword>
<feature type="transmembrane region" description="Helical" evidence="10">
    <location>
        <begin position="12"/>
        <end position="33"/>
    </location>
</feature>
<sequence>MVGKVPILSSNPMVIFIFLCVYLVFSFHLGPWLMSTKKAFDLRPYMLISNALIFGASAMGIPLAMYLTSWARIPWMCPEPVINPSLLMTQIYLGAAFFLIQLFTAITTTTFMILRKKYNQNPGLDALRTTAIIFLVYFGARLHPRGPFLFRPICEITLATIRRAYYILMAPGQSFRQYSSMKYFINYLTLLSGIVNTIHISYLFTRDCPGDKNIKLIALFTTIVETCYLTLKLALKKGHPNEKSKEE</sequence>
<keyword evidence="5" id="KW-0276">Fatty acid metabolism</keyword>
<evidence type="ECO:0000256" key="2">
    <source>
        <dbReference type="ARBA" id="ARBA00022516"/>
    </source>
</evidence>
<evidence type="ECO:0000313" key="12">
    <source>
        <dbReference type="Proteomes" id="UP000015104"/>
    </source>
</evidence>
<evidence type="ECO:0000256" key="4">
    <source>
        <dbReference type="ARBA" id="ARBA00022692"/>
    </source>
</evidence>
<evidence type="ECO:0000256" key="10">
    <source>
        <dbReference type="SAM" id="Phobius"/>
    </source>
</evidence>
<evidence type="ECO:0000256" key="3">
    <source>
        <dbReference type="ARBA" id="ARBA00022679"/>
    </source>
</evidence>
<evidence type="ECO:0000256" key="5">
    <source>
        <dbReference type="ARBA" id="ARBA00022832"/>
    </source>
</evidence>
<comment type="subcellular location">
    <subcellularLocation>
        <location evidence="1">Membrane</location>
        <topology evidence="1">Multi-pass membrane protein</topology>
    </subcellularLocation>
</comment>
<dbReference type="GO" id="GO:0016020">
    <property type="term" value="C:membrane"/>
    <property type="evidence" value="ECO:0007669"/>
    <property type="project" value="UniProtKB-SubCell"/>
</dbReference>
<keyword evidence="4 10" id="KW-0812">Transmembrane</keyword>
<dbReference type="HOGENOM" id="CLU_1125793_0_0_1"/>
<reference evidence="11" key="2">
    <citation type="submission" date="2015-06" db="UniProtKB">
        <authorList>
            <consortium name="EnsemblMetazoa"/>
        </authorList>
    </citation>
    <scope>IDENTIFICATION</scope>
</reference>
<feature type="transmembrane region" description="Helical" evidence="10">
    <location>
        <begin position="216"/>
        <end position="235"/>
    </location>
</feature>
<dbReference type="EMBL" id="CAEY01001364">
    <property type="status" value="NOT_ANNOTATED_CDS"/>
    <property type="molecule type" value="Genomic_DNA"/>
</dbReference>
<keyword evidence="9" id="KW-0275">Fatty acid biosynthesis</keyword>
<proteinExistence type="predicted"/>
<evidence type="ECO:0000256" key="8">
    <source>
        <dbReference type="ARBA" id="ARBA00023136"/>
    </source>
</evidence>
<keyword evidence="12" id="KW-1185">Reference proteome</keyword>
<dbReference type="Pfam" id="PF01151">
    <property type="entry name" value="ELO"/>
    <property type="match status" value="1"/>
</dbReference>
<evidence type="ECO:0000256" key="1">
    <source>
        <dbReference type="ARBA" id="ARBA00004141"/>
    </source>
</evidence>
<keyword evidence="2" id="KW-0444">Lipid biosynthesis</keyword>
<keyword evidence="3" id="KW-0808">Transferase</keyword>
<protein>
    <submittedName>
        <fullName evidence="11">Uncharacterized protein</fullName>
    </submittedName>
</protein>
<accession>T1K2K6</accession>
<dbReference type="Proteomes" id="UP000015104">
    <property type="component" value="Unassembled WGS sequence"/>
</dbReference>
<dbReference type="GO" id="GO:0006633">
    <property type="term" value="P:fatty acid biosynthetic process"/>
    <property type="evidence" value="ECO:0007669"/>
    <property type="project" value="UniProtKB-KW"/>
</dbReference>